<feature type="domain" description="HTH tetR-type" evidence="5">
    <location>
        <begin position="6"/>
        <end position="66"/>
    </location>
</feature>
<dbReference type="EMBL" id="NVUS01000004">
    <property type="protein sequence ID" value="PCJ02472.1"/>
    <property type="molecule type" value="Genomic_DNA"/>
</dbReference>
<evidence type="ECO:0000256" key="2">
    <source>
        <dbReference type="ARBA" id="ARBA00023125"/>
    </source>
</evidence>
<evidence type="ECO:0000256" key="3">
    <source>
        <dbReference type="ARBA" id="ARBA00023163"/>
    </source>
</evidence>
<dbReference type="Gene3D" id="1.10.10.60">
    <property type="entry name" value="Homeodomain-like"/>
    <property type="match status" value="1"/>
</dbReference>
<evidence type="ECO:0000313" key="6">
    <source>
        <dbReference type="EMBL" id="PCJ02472.1"/>
    </source>
</evidence>
<dbReference type="SUPFAM" id="SSF48498">
    <property type="entry name" value="Tetracyclin repressor-like, C-terminal domain"/>
    <property type="match status" value="1"/>
</dbReference>
<evidence type="ECO:0000256" key="4">
    <source>
        <dbReference type="PROSITE-ProRule" id="PRU00335"/>
    </source>
</evidence>
<dbReference type="Pfam" id="PF00440">
    <property type="entry name" value="TetR_N"/>
    <property type="match status" value="1"/>
</dbReference>
<dbReference type="InterPro" id="IPR036271">
    <property type="entry name" value="Tet_transcr_reg_TetR-rel_C_sf"/>
</dbReference>
<reference evidence="6" key="2">
    <citation type="journal article" date="2018" name="ISME J.">
        <title>A dynamic microbial community with high functional redundancy inhabits the cold, oxic subseafloor aquifer.</title>
        <authorList>
            <person name="Tully B.J."/>
            <person name="Wheat C.G."/>
            <person name="Glazer B.T."/>
            <person name="Huber J.A."/>
        </authorList>
    </citation>
    <scope>NUCLEOTIDE SEQUENCE</scope>
    <source>
        <strain evidence="6">NORP83</strain>
    </source>
</reference>
<gene>
    <name evidence="6" type="ORF">COB13_04565</name>
</gene>
<keyword evidence="1" id="KW-0805">Transcription regulation</keyword>
<dbReference type="AlphaFoldDB" id="A0A2A4Z688"/>
<dbReference type="InterPro" id="IPR041490">
    <property type="entry name" value="KstR2_TetR_C"/>
</dbReference>
<dbReference type="GO" id="GO:0003700">
    <property type="term" value="F:DNA-binding transcription factor activity"/>
    <property type="evidence" value="ECO:0007669"/>
    <property type="project" value="TreeGrafter"/>
</dbReference>
<protein>
    <submittedName>
        <fullName evidence="6">TetR family transcriptional regulator</fullName>
    </submittedName>
</protein>
<name>A0A2A4Z688_9PROT</name>
<keyword evidence="2 4" id="KW-0238">DNA-binding</keyword>
<keyword evidence="3" id="KW-0804">Transcription</keyword>
<comment type="caution">
    <text evidence="6">The sequence shown here is derived from an EMBL/GenBank/DDBJ whole genome shotgun (WGS) entry which is preliminary data.</text>
</comment>
<dbReference type="PANTHER" id="PTHR30055">
    <property type="entry name" value="HTH-TYPE TRANSCRIPTIONAL REGULATOR RUTR"/>
    <property type="match status" value="1"/>
</dbReference>
<evidence type="ECO:0000256" key="1">
    <source>
        <dbReference type="ARBA" id="ARBA00023015"/>
    </source>
</evidence>
<proteinExistence type="predicted"/>
<dbReference type="InterPro" id="IPR050109">
    <property type="entry name" value="HTH-type_TetR-like_transc_reg"/>
</dbReference>
<dbReference type="PANTHER" id="PTHR30055:SF234">
    <property type="entry name" value="HTH-TYPE TRANSCRIPTIONAL REGULATOR BETI"/>
    <property type="match status" value="1"/>
</dbReference>
<evidence type="ECO:0000259" key="5">
    <source>
        <dbReference type="PROSITE" id="PS50977"/>
    </source>
</evidence>
<dbReference type="Gene3D" id="1.10.357.10">
    <property type="entry name" value="Tetracycline Repressor, domain 2"/>
    <property type="match status" value="1"/>
</dbReference>
<accession>A0A2A4Z688</accession>
<dbReference type="SUPFAM" id="SSF46689">
    <property type="entry name" value="Homeodomain-like"/>
    <property type="match status" value="1"/>
</dbReference>
<dbReference type="PRINTS" id="PR00455">
    <property type="entry name" value="HTHTETR"/>
</dbReference>
<reference key="1">
    <citation type="submission" date="2017-08" db="EMBL/GenBank/DDBJ databases">
        <title>A dynamic microbial community with high functional redundancy inhabits the cold, oxic subseafloor aquifer.</title>
        <authorList>
            <person name="Tully B.J."/>
            <person name="Wheat C.G."/>
            <person name="Glazer B.T."/>
            <person name="Huber J.A."/>
        </authorList>
    </citation>
    <scope>NUCLEOTIDE SEQUENCE [LARGE SCALE GENOMIC DNA]</scope>
</reference>
<dbReference type="GO" id="GO:0000976">
    <property type="term" value="F:transcription cis-regulatory region binding"/>
    <property type="evidence" value="ECO:0007669"/>
    <property type="project" value="TreeGrafter"/>
</dbReference>
<dbReference type="Pfam" id="PF17932">
    <property type="entry name" value="TetR_C_24"/>
    <property type="match status" value="1"/>
</dbReference>
<dbReference type="InterPro" id="IPR001647">
    <property type="entry name" value="HTH_TetR"/>
</dbReference>
<organism evidence="6">
    <name type="scientific">OCS116 cluster bacterium</name>
    <dbReference type="NCBI Taxonomy" id="2030921"/>
    <lineage>
        <taxon>Bacteria</taxon>
        <taxon>Pseudomonadati</taxon>
        <taxon>Pseudomonadota</taxon>
        <taxon>Alphaproteobacteria</taxon>
        <taxon>OCS116 cluster</taxon>
    </lineage>
</organism>
<dbReference type="PROSITE" id="PS50977">
    <property type="entry name" value="HTH_TETR_2"/>
    <property type="match status" value="1"/>
</dbReference>
<dbReference type="InterPro" id="IPR009057">
    <property type="entry name" value="Homeodomain-like_sf"/>
</dbReference>
<sequence>MLEKSPSSKTEILDAAATCFMTLGSDVASIDDIARSLGATKGRIYHHYSSKGALLSAVRMRAVKFTLNAVTPIIDVQKTPVENLRKMAYTHVLTVLETLPYHRVVLQHYRKNAAKSTTDYERQLISEIDAERTLYENLFRDVINQGMTNDNFIKRDISVALHSVLLMLNSPIFWFTPLKENKRKNRQEIASQLADMAVACLR</sequence>
<feature type="DNA-binding region" description="H-T-H motif" evidence="4">
    <location>
        <begin position="29"/>
        <end position="48"/>
    </location>
</feature>